<proteinExistence type="predicted"/>
<dbReference type="Proteomes" id="UP001279410">
    <property type="component" value="Unassembled WGS sequence"/>
</dbReference>
<name>A0AAD3QY60_LATJO</name>
<gene>
    <name evidence="2" type="ORF">AKAME5_000198300</name>
</gene>
<feature type="region of interest" description="Disordered" evidence="1">
    <location>
        <begin position="1"/>
        <end position="26"/>
    </location>
</feature>
<comment type="caution">
    <text evidence="2">The sequence shown here is derived from an EMBL/GenBank/DDBJ whole genome shotgun (WGS) entry which is preliminary data.</text>
</comment>
<feature type="compositionally biased region" description="Basic and acidic residues" evidence="1">
    <location>
        <begin position="1"/>
        <end position="13"/>
    </location>
</feature>
<accession>A0AAD3QY60</accession>
<organism evidence="2 3">
    <name type="scientific">Lates japonicus</name>
    <name type="common">Japanese lates</name>
    <dbReference type="NCBI Taxonomy" id="270547"/>
    <lineage>
        <taxon>Eukaryota</taxon>
        <taxon>Metazoa</taxon>
        <taxon>Chordata</taxon>
        <taxon>Craniata</taxon>
        <taxon>Vertebrata</taxon>
        <taxon>Euteleostomi</taxon>
        <taxon>Actinopterygii</taxon>
        <taxon>Neopterygii</taxon>
        <taxon>Teleostei</taxon>
        <taxon>Neoteleostei</taxon>
        <taxon>Acanthomorphata</taxon>
        <taxon>Carangaria</taxon>
        <taxon>Carangaria incertae sedis</taxon>
        <taxon>Centropomidae</taxon>
        <taxon>Lates</taxon>
    </lineage>
</organism>
<protein>
    <submittedName>
        <fullName evidence="2">Uncharacterized protein</fullName>
    </submittedName>
</protein>
<reference evidence="2" key="1">
    <citation type="submission" date="2022-08" db="EMBL/GenBank/DDBJ databases">
        <title>Genome sequencing of akame (Lates japonicus).</title>
        <authorList>
            <person name="Hashiguchi Y."/>
            <person name="Takahashi H."/>
        </authorList>
    </citation>
    <scope>NUCLEOTIDE SEQUENCE</scope>
    <source>
        <strain evidence="2">Kochi</strain>
    </source>
</reference>
<evidence type="ECO:0000313" key="2">
    <source>
        <dbReference type="EMBL" id="GLD47910.1"/>
    </source>
</evidence>
<evidence type="ECO:0000256" key="1">
    <source>
        <dbReference type="SAM" id="MobiDB-lite"/>
    </source>
</evidence>
<dbReference type="EMBL" id="BRZM01000004">
    <property type="protein sequence ID" value="GLD47910.1"/>
    <property type="molecule type" value="Genomic_DNA"/>
</dbReference>
<dbReference type="AlphaFoldDB" id="A0AAD3QY60"/>
<sequence length="311" mass="35271">MTYRTGVERRRPISDPLASNSSGGSYREIPLITDHLHSEGKERSKPTMNLLSYVQWPRIRRRIASCFGWEASSSVAGWTRPNYLRRKLFFLFIVVSSASLATSCENHPDIQFNPSVMSLRLTAPSDLRDHHPLNNTQALHSIPAYTWTTRVDMAWMPALLAYLETPSSPFTVILLYGLLIKYNNSSAILPARRFGFPPSTDVICQIPQSCNASHVTLKTQPESETESNQIWLPIRNKKTDEEGEKELQFDFTVHLKPCLEATTMLLQFCTNPGDIYRLNRLLRATAETVEMVPWPIGGTWPSQAWLFSEAG</sequence>
<evidence type="ECO:0000313" key="3">
    <source>
        <dbReference type="Proteomes" id="UP001279410"/>
    </source>
</evidence>
<keyword evidence="3" id="KW-1185">Reference proteome</keyword>